<feature type="region of interest" description="Disordered" evidence="1">
    <location>
        <begin position="23"/>
        <end position="45"/>
    </location>
</feature>
<evidence type="ECO:0000256" key="1">
    <source>
        <dbReference type="SAM" id="MobiDB-lite"/>
    </source>
</evidence>
<protein>
    <submittedName>
        <fullName evidence="2">Uncharacterized protein</fullName>
    </submittedName>
</protein>
<keyword evidence="3" id="KW-1185">Reference proteome</keyword>
<dbReference type="Proteomes" id="UP000076858">
    <property type="component" value="Unassembled WGS sequence"/>
</dbReference>
<gene>
    <name evidence="2" type="ORF">APZ42_018820</name>
</gene>
<feature type="compositionally biased region" description="Basic residues" evidence="1">
    <location>
        <begin position="24"/>
        <end position="36"/>
    </location>
</feature>
<proteinExistence type="predicted"/>
<sequence length="59" mass="7157">MESCIHLRLYWYYRLHSSLYSQRKEKKREGHVRKHNTLTGVRARREPPELHCGSTAYRA</sequence>
<dbReference type="AlphaFoldDB" id="A0A164YTH3"/>
<evidence type="ECO:0000313" key="2">
    <source>
        <dbReference type="EMBL" id="KZS15589.1"/>
    </source>
</evidence>
<accession>A0A164YTH3</accession>
<organism evidence="2 3">
    <name type="scientific">Daphnia magna</name>
    <dbReference type="NCBI Taxonomy" id="35525"/>
    <lineage>
        <taxon>Eukaryota</taxon>
        <taxon>Metazoa</taxon>
        <taxon>Ecdysozoa</taxon>
        <taxon>Arthropoda</taxon>
        <taxon>Crustacea</taxon>
        <taxon>Branchiopoda</taxon>
        <taxon>Diplostraca</taxon>
        <taxon>Cladocera</taxon>
        <taxon>Anomopoda</taxon>
        <taxon>Daphniidae</taxon>
        <taxon>Daphnia</taxon>
    </lineage>
</organism>
<dbReference type="EMBL" id="LRGB01000868">
    <property type="protein sequence ID" value="KZS15589.1"/>
    <property type="molecule type" value="Genomic_DNA"/>
</dbReference>
<reference evidence="2 3" key="1">
    <citation type="submission" date="2016-03" db="EMBL/GenBank/DDBJ databases">
        <title>EvidentialGene: Evidence-directed Construction of Genes on Genomes.</title>
        <authorList>
            <person name="Gilbert D.G."/>
            <person name="Choi J.-H."/>
            <person name="Mockaitis K."/>
            <person name="Colbourne J."/>
            <person name="Pfrender M."/>
        </authorList>
    </citation>
    <scope>NUCLEOTIDE SEQUENCE [LARGE SCALE GENOMIC DNA]</scope>
    <source>
        <strain evidence="2 3">Xinb3</strain>
        <tissue evidence="2">Complete organism</tissue>
    </source>
</reference>
<comment type="caution">
    <text evidence="2">The sequence shown here is derived from an EMBL/GenBank/DDBJ whole genome shotgun (WGS) entry which is preliminary data.</text>
</comment>
<name>A0A164YTH3_9CRUS</name>
<evidence type="ECO:0000313" key="3">
    <source>
        <dbReference type="Proteomes" id="UP000076858"/>
    </source>
</evidence>